<organism evidence="1 2">
    <name type="scientific">Vigna angularis var. angularis</name>
    <dbReference type="NCBI Taxonomy" id="157739"/>
    <lineage>
        <taxon>Eukaryota</taxon>
        <taxon>Viridiplantae</taxon>
        <taxon>Streptophyta</taxon>
        <taxon>Embryophyta</taxon>
        <taxon>Tracheophyta</taxon>
        <taxon>Spermatophyta</taxon>
        <taxon>Magnoliopsida</taxon>
        <taxon>eudicotyledons</taxon>
        <taxon>Gunneridae</taxon>
        <taxon>Pentapetalae</taxon>
        <taxon>rosids</taxon>
        <taxon>fabids</taxon>
        <taxon>Fabales</taxon>
        <taxon>Fabaceae</taxon>
        <taxon>Papilionoideae</taxon>
        <taxon>50 kb inversion clade</taxon>
        <taxon>NPAAA clade</taxon>
        <taxon>indigoferoid/millettioid clade</taxon>
        <taxon>Phaseoleae</taxon>
        <taxon>Vigna</taxon>
    </lineage>
</organism>
<accession>A0A0S3S360</accession>
<proteinExistence type="predicted"/>
<gene>
    <name evidence="1" type="primary">Vigan.05G063800</name>
    <name evidence="1" type="ORF">VIGAN_05063800</name>
</gene>
<name>A0A0S3S360_PHAAN</name>
<sequence length="80" mass="8917">FHINTCNADEVDSVNTCNMIVRCHFLSSTTYASSNIVLQRLKISEKRCIFAQVTGRQGAEGAKQESKAASIWIFSWPCFG</sequence>
<dbReference type="EMBL" id="AP015038">
    <property type="protein sequence ID" value="BAT87283.1"/>
    <property type="molecule type" value="Genomic_DNA"/>
</dbReference>
<evidence type="ECO:0000313" key="1">
    <source>
        <dbReference type="EMBL" id="BAT87283.1"/>
    </source>
</evidence>
<protein>
    <submittedName>
        <fullName evidence="1">Uncharacterized protein</fullName>
    </submittedName>
</protein>
<evidence type="ECO:0000313" key="2">
    <source>
        <dbReference type="Proteomes" id="UP000291084"/>
    </source>
</evidence>
<keyword evidence="2" id="KW-1185">Reference proteome</keyword>
<feature type="non-terminal residue" evidence="1">
    <location>
        <position position="1"/>
    </location>
</feature>
<reference evidence="1 2" key="1">
    <citation type="journal article" date="2015" name="Sci. Rep.">
        <title>The power of single molecule real-time sequencing technology in the de novo assembly of a eukaryotic genome.</title>
        <authorList>
            <person name="Sakai H."/>
            <person name="Naito K."/>
            <person name="Ogiso-Tanaka E."/>
            <person name="Takahashi Y."/>
            <person name="Iseki K."/>
            <person name="Muto C."/>
            <person name="Satou K."/>
            <person name="Teruya K."/>
            <person name="Shiroma A."/>
            <person name="Shimoji M."/>
            <person name="Hirano T."/>
            <person name="Itoh T."/>
            <person name="Kaga A."/>
            <person name="Tomooka N."/>
        </authorList>
    </citation>
    <scope>NUCLEOTIDE SEQUENCE [LARGE SCALE GENOMIC DNA]</scope>
    <source>
        <strain evidence="2">cv. Shumari</strain>
    </source>
</reference>
<dbReference type="Proteomes" id="UP000291084">
    <property type="component" value="Chromosome 5"/>
</dbReference>
<dbReference type="AlphaFoldDB" id="A0A0S3S360"/>